<proteinExistence type="predicted"/>
<accession>A0A9K3CNI3</accession>
<dbReference type="InterPro" id="IPR029052">
    <property type="entry name" value="Metallo-depent_PP-like"/>
</dbReference>
<dbReference type="EMBL" id="BDIP01000175">
    <property type="protein sequence ID" value="GIQ80463.1"/>
    <property type="molecule type" value="Genomic_DNA"/>
</dbReference>
<evidence type="ECO:0000256" key="2">
    <source>
        <dbReference type="SAM" id="SignalP"/>
    </source>
</evidence>
<evidence type="ECO:0000256" key="1">
    <source>
        <dbReference type="SAM" id="Phobius"/>
    </source>
</evidence>
<keyword evidence="1" id="KW-0472">Membrane</keyword>
<protein>
    <recommendedName>
        <fullName evidence="5">Calcineurin-like phosphoesterase domain-containing protein</fullName>
    </recommendedName>
</protein>
<gene>
    <name evidence="3" type="ORF">KIPB_001265</name>
</gene>
<keyword evidence="1" id="KW-0812">Transmembrane</keyword>
<comment type="caution">
    <text evidence="3">The sequence shown here is derived from an EMBL/GenBank/DDBJ whole genome shotgun (WGS) entry which is preliminary data.</text>
</comment>
<keyword evidence="1" id="KW-1133">Transmembrane helix</keyword>
<keyword evidence="2" id="KW-0732">Signal</keyword>
<dbReference type="OrthoDB" id="783096at2759"/>
<feature type="signal peptide" evidence="2">
    <location>
        <begin position="1"/>
        <end position="20"/>
    </location>
</feature>
<dbReference type="SUPFAM" id="SSF56300">
    <property type="entry name" value="Metallo-dependent phosphatases"/>
    <property type="match status" value="1"/>
</dbReference>
<dbReference type="GO" id="GO:0016788">
    <property type="term" value="F:hydrolase activity, acting on ester bonds"/>
    <property type="evidence" value="ECO:0007669"/>
    <property type="project" value="TreeGrafter"/>
</dbReference>
<dbReference type="PANTHER" id="PTHR32440">
    <property type="entry name" value="PHOSPHATASE DCR2-RELATED-RELATED"/>
    <property type="match status" value="1"/>
</dbReference>
<keyword evidence="4" id="KW-1185">Reference proteome</keyword>
<dbReference type="Proteomes" id="UP000265618">
    <property type="component" value="Unassembled WGS sequence"/>
</dbReference>
<evidence type="ECO:0000313" key="3">
    <source>
        <dbReference type="EMBL" id="GIQ80463.1"/>
    </source>
</evidence>
<sequence length="396" mass="42662">MHYLCVLVLLGFVGLSLCRSEPGSVVSSTVTGREGTFTISLDGSADVRYDKAVAVIATPDMDIVSVRCTGSAGMHLFISDMDSLEVPWTLALGDHEFDAELTRDEIFALLNRSAYYVGPVDAGDILGAPIHHGLPVYAYKGASKPALVVWGFDTSHNCTSSYVQEEGCIDTNAASFAFNEASSNGWNYVPGVAFTHIPQREWHSAAGSSDVVIGDRYETSPAPPSSEVLDFPSSVPIRLWSTGHLHRNSAVMPADSYDGTILLAHGVKTGLCSYTMGAERGSGGRVIVAELGGSTATTLRTYESRCHLSGRCYDQNKVTLAMSNDKANYRGSVIEPWRSGTLTSYVMVLGTLCVGVIVAVFFITFCVFRAGYRRHKASKTKLVVPMLSQRDEVVTV</sequence>
<name>A0A9K3CNI3_9EUKA</name>
<reference evidence="3 4" key="1">
    <citation type="journal article" date="2018" name="PLoS ONE">
        <title>The draft genome of Kipferlia bialata reveals reductive genome evolution in fornicate parasites.</title>
        <authorList>
            <person name="Tanifuji G."/>
            <person name="Takabayashi S."/>
            <person name="Kume K."/>
            <person name="Takagi M."/>
            <person name="Nakayama T."/>
            <person name="Kamikawa R."/>
            <person name="Inagaki Y."/>
            <person name="Hashimoto T."/>
        </authorList>
    </citation>
    <scope>NUCLEOTIDE SEQUENCE [LARGE SCALE GENOMIC DNA]</scope>
    <source>
        <strain evidence="3">NY0173</strain>
    </source>
</reference>
<feature type="transmembrane region" description="Helical" evidence="1">
    <location>
        <begin position="345"/>
        <end position="372"/>
    </location>
</feature>
<dbReference type="AlphaFoldDB" id="A0A9K3CNI3"/>
<dbReference type="GO" id="GO:0005737">
    <property type="term" value="C:cytoplasm"/>
    <property type="evidence" value="ECO:0007669"/>
    <property type="project" value="TreeGrafter"/>
</dbReference>
<feature type="chain" id="PRO_5039910839" description="Calcineurin-like phosphoesterase domain-containing protein" evidence="2">
    <location>
        <begin position="21"/>
        <end position="396"/>
    </location>
</feature>
<evidence type="ECO:0008006" key="5">
    <source>
        <dbReference type="Google" id="ProtNLM"/>
    </source>
</evidence>
<evidence type="ECO:0000313" key="4">
    <source>
        <dbReference type="Proteomes" id="UP000265618"/>
    </source>
</evidence>
<organism evidence="3 4">
    <name type="scientific">Kipferlia bialata</name>
    <dbReference type="NCBI Taxonomy" id="797122"/>
    <lineage>
        <taxon>Eukaryota</taxon>
        <taxon>Metamonada</taxon>
        <taxon>Carpediemonas-like organisms</taxon>
        <taxon>Kipferlia</taxon>
    </lineage>
</organism>